<protein>
    <recommendedName>
        <fullName evidence="4">Secreted protein</fullName>
    </recommendedName>
</protein>
<accession>A0A8J3ZP27</accession>
<evidence type="ECO:0008006" key="4">
    <source>
        <dbReference type="Google" id="ProtNLM"/>
    </source>
</evidence>
<keyword evidence="3" id="KW-1185">Reference proteome</keyword>
<feature type="region of interest" description="Disordered" evidence="1">
    <location>
        <begin position="64"/>
        <end position="90"/>
    </location>
</feature>
<gene>
    <name evidence="2" type="ORF">Vau01_124860</name>
</gene>
<comment type="caution">
    <text evidence="2">The sequence shown here is derived from an EMBL/GenBank/DDBJ whole genome shotgun (WGS) entry which is preliminary data.</text>
</comment>
<name>A0A8J3ZP27_9ACTN</name>
<feature type="compositionally biased region" description="Gly residues" evidence="1">
    <location>
        <begin position="74"/>
        <end position="83"/>
    </location>
</feature>
<organism evidence="2 3">
    <name type="scientific">Virgisporangium aurantiacum</name>
    <dbReference type="NCBI Taxonomy" id="175570"/>
    <lineage>
        <taxon>Bacteria</taxon>
        <taxon>Bacillati</taxon>
        <taxon>Actinomycetota</taxon>
        <taxon>Actinomycetes</taxon>
        <taxon>Micromonosporales</taxon>
        <taxon>Micromonosporaceae</taxon>
        <taxon>Virgisporangium</taxon>
    </lineage>
</organism>
<dbReference type="Proteomes" id="UP000612585">
    <property type="component" value="Unassembled WGS sequence"/>
</dbReference>
<proteinExistence type="predicted"/>
<dbReference type="EMBL" id="BOPG01000143">
    <property type="protein sequence ID" value="GIJ64970.1"/>
    <property type="molecule type" value="Genomic_DNA"/>
</dbReference>
<reference evidence="2" key="1">
    <citation type="submission" date="2021-01" db="EMBL/GenBank/DDBJ databases">
        <title>Whole genome shotgun sequence of Virgisporangium aurantiacum NBRC 16421.</title>
        <authorList>
            <person name="Komaki H."/>
            <person name="Tamura T."/>
        </authorList>
    </citation>
    <scope>NUCLEOTIDE SEQUENCE</scope>
    <source>
        <strain evidence="2">NBRC 16421</strain>
    </source>
</reference>
<sequence length="217" mass="23390">MHRVSKQRRDTPNPNPQPGPDNPGAESAAPQMLNASGYGSGVNAGVARPLVFVDVDGVLIPFRPRPSASRGRGVDGVDGGDGSGNPLLERLDPDDGRRLLSLAGDLVWASTWMEDANGVVAPRLGLPTLPVVDWPDDDEDDSWSATGLHWKTVALTRWAAGRAFVWLDDEMTGADQRWVATHHPMPALLHRVDPRSGLTEADLATVAEWLHGYNGTR</sequence>
<evidence type="ECO:0000256" key="1">
    <source>
        <dbReference type="SAM" id="MobiDB-lite"/>
    </source>
</evidence>
<dbReference type="Pfam" id="PF18143">
    <property type="entry name" value="HAD_SAK_2"/>
    <property type="match status" value="1"/>
</dbReference>
<evidence type="ECO:0000313" key="3">
    <source>
        <dbReference type="Proteomes" id="UP000612585"/>
    </source>
</evidence>
<feature type="region of interest" description="Disordered" evidence="1">
    <location>
        <begin position="1"/>
        <end position="34"/>
    </location>
</feature>
<evidence type="ECO:0000313" key="2">
    <source>
        <dbReference type="EMBL" id="GIJ64970.1"/>
    </source>
</evidence>
<dbReference type="AlphaFoldDB" id="A0A8J3ZP27"/>